<feature type="region of interest" description="Disordered" evidence="1">
    <location>
        <begin position="100"/>
        <end position="128"/>
    </location>
</feature>
<evidence type="ECO:0000313" key="4">
    <source>
        <dbReference type="EMBL" id="TGO61928.1"/>
    </source>
</evidence>
<evidence type="ECO:0000313" key="5">
    <source>
        <dbReference type="Proteomes" id="UP000297452"/>
    </source>
</evidence>
<protein>
    <recommendedName>
        <fullName evidence="3">Rhodopsin domain-containing protein</fullName>
    </recommendedName>
</protein>
<dbReference type="InterPro" id="IPR049326">
    <property type="entry name" value="Rhodopsin_dom_fungi"/>
</dbReference>
<keyword evidence="2" id="KW-0812">Transmembrane</keyword>
<keyword evidence="2" id="KW-0472">Membrane</keyword>
<dbReference type="OrthoDB" id="3542691at2759"/>
<organism evidence="4 5">
    <name type="scientific">Botryotinia narcissicola</name>
    <dbReference type="NCBI Taxonomy" id="278944"/>
    <lineage>
        <taxon>Eukaryota</taxon>
        <taxon>Fungi</taxon>
        <taxon>Dikarya</taxon>
        <taxon>Ascomycota</taxon>
        <taxon>Pezizomycotina</taxon>
        <taxon>Leotiomycetes</taxon>
        <taxon>Helotiales</taxon>
        <taxon>Sclerotiniaceae</taxon>
        <taxon>Botryotinia</taxon>
    </lineage>
</organism>
<keyword evidence="2" id="KW-1133">Transmembrane helix</keyword>
<comment type="caution">
    <text evidence="4">The sequence shown here is derived from an EMBL/GenBank/DDBJ whole genome shotgun (WGS) entry which is preliminary data.</text>
</comment>
<proteinExistence type="predicted"/>
<dbReference type="AlphaFoldDB" id="A0A4Z1IKJ5"/>
<evidence type="ECO:0000256" key="2">
    <source>
        <dbReference type="SAM" id="Phobius"/>
    </source>
</evidence>
<sequence length="172" mass="18627">MPFNGETWKSHTVSARTLKAITFSVPTAAVGLAIDVYLFILPFIAVIRLHLPMRKRIPAMMMFSVGLLNVDLDIDTLSPSVAVALASCLRCRLKLPKSSAHITDSTDESKQESAITRPAPPKALGRNLYPSLDVTIPSDFEGGALSSKRCNGMSTKPAGKNAFPIATHELRH</sequence>
<keyword evidence="5" id="KW-1185">Reference proteome</keyword>
<feature type="domain" description="Rhodopsin" evidence="3">
    <location>
        <begin position="8"/>
        <end position="106"/>
    </location>
</feature>
<dbReference type="Proteomes" id="UP000297452">
    <property type="component" value="Unassembled WGS sequence"/>
</dbReference>
<evidence type="ECO:0000256" key="1">
    <source>
        <dbReference type="SAM" id="MobiDB-lite"/>
    </source>
</evidence>
<evidence type="ECO:0000259" key="3">
    <source>
        <dbReference type="Pfam" id="PF20684"/>
    </source>
</evidence>
<gene>
    <name evidence="4" type="ORF">BOTNAR_0121g00140</name>
</gene>
<feature type="transmembrane region" description="Helical" evidence="2">
    <location>
        <begin position="20"/>
        <end position="47"/>
    </location>
</feature>
<name>A0A4Z1IKJ5_9HELO</name>
<dbReference type="Pfam" id="PF20684">
    <property type="entry name" value="Fung_rhodopsin"/>
    <property type="match status" value="1"/>
</dbReference>
<dbReference type="EMBL" id="PQXJ01000121">
    <property type="protein sequence ID" value="TGO61928.1"/>
    <property type="molecule type" value="Genomic_DNA"/>
</dbReference>
<reference evidence="4 5" key="1">
    <citation type="submission" date="2017-12" db="EMBL/GenBank/DDBJ databases">
        <title>Comparative genomics of Botrytis spp.</title>
        <authorList>
            <person name="Valero-Jimenez C.A."/>
            <person name="Tapia P."/>
            <person name="Veloso J."/>
            <person name="Silva-Moreno E."/>
            <person name="Staats M."/>
            <person name="Valdes J.H."/>
            <person name="Van Kan J.A.L."/>
        </authorList>
    </citation>
    <scope>NUCLEOTIDE SEQUENCE [LARGE SCALE GENOMIC DNA]</scope>
    <source>
        <strain evidence="4 5">MUCL2120</strain>
    </source>
</reference>
<accession>A0A4Z1IKJ5</accession>
<feature type="region of interest" description="Disordered" evidence="1">
    <location>
        <begin position="147"/>
        <end position="172"/>
    </location>
</feature>